<dbReference type="InterPro" id="IPR032675">
    <property type="entry name" value="LRR_dom_sf"/>
</dbReference>
<feature type="domain" description="Disease resistance R13L4/SHOC-2-like LRR" evidence="11">
    <location>
        <begin position="511"/>
        <end position="663"/>
    </location>
</feature>
<keyword evidence="3" id="KW-0677">Repeat</keyword>
<accession>A0AAW2RKB8</accession>
<dbReference type="Pfam" id="PF00931">
    <property type="entry name" value="NB-ARC"/>
    <property type="match status" value="1"/>
</dbReference>
<evidence type="ECO:0000256" key="6">
    <source>
        <dbReference type="ARBA" id="ARBA00022840"/>
    </source>
</evidence>
<dbReference type="Gene3D" id="1.20.5.4130">
    <property type="match status" value="1"/>
</dbReference>
<protein>
    <submittedName>
        <fullName evidence="12">Disease resistance protein RGA4</fullName>
    </submittedName>
</protein>
<evidence type="ECO:0000259" key="11">
    <source>
        <dbReference type="Pfam" id="PF23598"/>
    </source>
</evidence>
<dbReference type="Pfam" id="PF23559">
    <property type="entry name" value="WHD_DRP"/>
    <property type="match status" value="1"/>
</dbReference>
<organism evidence="12">
    <name type="scientific">Sesamum angustifolium</name>
    <dbReference type="NCBI Taxonomy" id="2727405"/>
    <lineage>
        <taxon>Eukaryota</taxon>
        <taxon>Viridiplantae</taxon>
        <taxon>Streptophyta</taxon>
        <taxon>Embryophyta</taxon>
        <taxon>Tracheophyta</taxon>
        <taxon>Spermatophyta</taxon>
        <taxon>Magnoliopsida</taxon>
        <taxon>eudicotyledons</taxon>
        <taxon>Gunneridae</taxon>
        <taxon>Pentapetalae</taxon>
        <taxon>asterids</taxon>
        <taxon>lamiids</taxon>
        <taxon>Lamiales</taxon>
        <taxon>Pedaliaceae</taxon>
        <taxon>Sesamum</taxon>
    </lineage>
</organism>
<dbReference type="Gene3D" id="1.10.8.430">
    <property type="entry name" value="Helical domain of apoptotic protease-activating factors"/>
    <property type="match status" value="1"/>
</dbReference>
<evidence type="ECO:0000313" key="12">
    <source>
        <dbReference type="EMBL" id="KAL0380484.1"/>
    </source>
</evidence>
<comment type="similarity">
    <text evidence="1">Belongs to the disease resistance NB-LRR family.</text>
</comment>
<evidence type="ECO:0000256" key="5">
    <source>
        <dbReference type="ARBA" id="ARBA00022821"/>
    </source>
</evidence>
<dbReference type="Gene3D" id="1.10.10.10">
    <property type="entry name" value="Winged helix-like DNA-binding domain superfamily/Winged helix DNA-binding domain"/>
    <property type="match status" value="1"/>
</dbReference>
<dbReference type="InterPro" id="IPR027417">
    <property type="entry name" value="P-loop_NTPase"/>
</dbReference>
<dbReference type="InterPro" id="IPR042197">
    <property type="entry name" value="Apaf_helical"/>
</dbReference>
<reference evidence="12" key="1">
    <citation type="submission" date="2020-06" db="EMBL/GenBank/DDBJ databases">
        <authorList>
            <person name="Li T."/>
            <person name="Hu X."/>
            <person name="Zhang T."/>
            <person name="Song X."/>
            <person name="Zhang H."/>
            <person name="Dai N."/>
            <person name="Sheng W."/>
            <person name="Hou X."/>
            <person name="Wei L."/>
        </authorList>
    </citation>
    <scope>NUCLEOTIDE SEQUENCE</scope>
    <source>
        <strain evidence="12">G01</strain>
        <tissue evidence="12">Leaf</tissue>
    </source>
</reference>
<dbReference type="InterPro" id="IPR041118">
    <property type="entry name" value="Rx_N"/>
</dbReference>
<keyword evidence="4" id="KW-0547">Nucleotide-binding</keyword>
<dbReference type="AlphaFoldDB" id="A0AAW2RKB8"/>
<reference evidence="12" key="2">
    <citation type="journal article" date="2024" name="Plant">
        <title>Genomic evolution and insights into agronomic trait innovations of Sesamum species.</title>
        <authorList>
            <person name="Miao H."/>
            <person name="Wang L."/>
            <person name="Qu L."/>
            <person name="Liu H."/>
            <person name="Sun Y."/>
            <person name="Le M."/>
            <person name="Wang Q."/>
            <person name="Wei S."/>
            <person name="Zheng Y."/>
            <person name="Lin W."/>
            <person name="Duan Y."/>
            <person name="Cao H."/>
            <person name="Xiong S."/>
            <person name="Wang X."/>
            <person name="Wei L."/>
            <person name="Li C."/>
            <person name="Ma Q."/>
            <person name="Ju M."/>
            <person name="Zhao R."/>
            <person name="Li G."/>
            <person name="Mu C."/>
            <person name="Tian Q."/>
            <person name="Mei H."/>
            <person name="Zhang T."/>
            <person name="Gao T."/>
            <person name="Zhang H."/>
        </authorList>
    </citation>
    <scope>NUCLEOTIDE SEQUENCE</scope>
    <source>
        <strain evidence="12">G01</strain>
    </source>
</reference>
<evidence type="ECO:0000256" key="7">
    <source>
        <dbReference type="SAM" id="Coils"/>
    </source>
</evidence>
<feature type="domain" description="NB-ARC" evidence="8">
    <location>
        <begin position="200"/>
        <end position="321"/>
    </location>
</feature>
<sequence length="668" mass="76489">MSVLVVLERLVPLIGKEVNLVVNSKQEIQNLSSKFKQIQEVLQDAERRGVTDPSVKTWLEKLHELSYEVDDVLDEWETKNLQLQIQEFEENNEVDHATLGEKVGRCVQSLCLCFEHVVDRRSIAVETKGLNEKLDLILEEKDKFNFLACGGESLGESKRVESTSFVDDSSVYGRKSDKDNLSGKLLSEGEGISTKIVCLEHFELRSWIHVSDPFDERRIARNILGGVEGTDPDTLQSLLERVHDFISKRKFLIVLDDVWGEDCSKWEPLRSCLKGLPGSRVLVTTRSERVARVMGSHEIQWLGYLSKEDCWSILSRIAFGGEMKEECKKLEGVGRKIAMKCQGLPLAAKSMGSMLSFRNSLREWEDVLESPLWKLEEVAEEVFRVLNLSYSDLSPVLKRCFSCCALYHKDEKLNLPELISIWLAHGYLSSKEMVDKVYLKGLQYFGNLVMRSFFQDVQQYGDDESKMTFKIHDIVHDVAISLSKTEYCFILDGKHSSHQTYDNLSFDDIGKVRSFSARYVSQDILTPYLFKSLKRVRLLRLVGCDLKELPQEIGELIHLRYLELNGIPIQELPETLCNLHNLQTLHLECCGELRALPQGIHKLINLRHLLIDVEVFPQGLSKLTGLWTLKRFRAGRGSNKLGYLQNLNQLRGSLHLTLDDMDEDDDLF</sequence>
<gene>
    <name evidence="12" type="ORF">Sangu_0112700</name>
</gene>
<keyword evidence="6" id="KW-0067">ATP-binding</keyword>
<dbReference type="GO" id="GO:0051707">
    <property type="term" value="P:response to other organism"/>
    <property type="evidence" value="ECO:0007669"/>
    <property type="project" value="UniProtKB-ARBA"/>
</dbReference>
<feature type="domain" description="Disease resistance protein winged helix" evidence="10">
    <location>
        <begin position="406"/>
        <end position="479"/>
    </location>
</feature>
<evidence type="ECO:0000259" key="10">
    <source>
        <dbReference type="Pfam" id="PF23559"/>
    </source>
</evidence>
<dbReference type="EMBL" id="JACGWK010000001">
    <property type="protein sequence ID" value="KAL0380484.1"/>
    <property type="molecule type" value="Genomic_DNA"/>
</dbReference>
<dbReference type="PRINTS" id="PR00364">
    <property type="entry name" value="DISEASERSIST"/>
</dbReference>
<keyword evidence="7" id="KW-0175">Coiled coil</keyword>
<dbReference type="Gene3D" id="3.40.50.300">
    <property type="entry name" value="P-loop containing nucleotide triphosphate hydrolases"/>
    <property type="match status" value="1"/>
</dbReference>
<evidence type="ECO:0000256" key="4">
    <source>
        <dbReference type="ARBA" id="ARBA00022741"/>
    </source>
</evidence>
<dbReference type="Gene3D" id="3.80.10.10">
    <property type="entry name" value="Ribonuclease Inhibitor"/>
    <property type="match status" value="1"/>
</dbReference>
<dbReference type="SUPFAM" id="SSF52540">
    <property type="entry name" value="P-loop containing nucleoside triphosphate hydrolases"/>
    <property type="match status" value="1"/>
</dbReference>
<name>A0AAW2RKB8_9LAMI</name>
<evidence type="ECO:0000256" key="2">
    <source>
        <dbReference type="ARBA" id="ARBA00022614"/>
    </source>
</evidence>
<dbReference type="InterPro" id="IPR055414">
    <property type="entry name" value="LRR_R13L4/SHOC2-like"/>
</dbReference>
<dbReference type="Pfam" id="PF18052">
    <property type="entry name" value="Rx_N"/>
    <property type="match status" value="1"/>
</dbReference>
<dbReference type="Pfam" id="PF23598">
    <property type="entry name" value="LRR_14"/>
    <property type="match status" value="1"/>
</dbReference>
<dbReference type="InterPro" id="IPR036388">
    <property type="entry name" value="WH-like_DNA-bd_sf"/>
</dbReference>
<dbReference type="SUPFAM" id="SSF52058">
    <property type="entry name" value="L domain-like"/>
    <property type="match status" value="1"/>
</dbReference>
<keyword evidence="2" id="KW-0433">Leucine-rich repeat</keyword>
<evidence type="ECO:0000256" key="1">
    <source>
        <dbReference type="ARBA" id="ARBA00008894"/>
    </source>
</evidence>
<dbReference type="PANTHER" id="PTHR36766">
    <property type="entry name" value="PLANT BROAD-SPECTRUM MILDEW RESISTANCE PROTEIN RPW8"/>
    <property type="match status" value="1"/>
</dbReference>
<comment type="caution">
    <text evidence="12">The sequence shown here is derived from an EMBL/GenBank/DDBJ whole genome shotgun (WGS) entry which is preliminary data.</text>
</comment>
<evidence type="ECO:0000259" key="8">
    <source>
        <dbReference type="Pfam" id="PF00931"/>
    </source>
</evidence>
<keyword evidence="5" id="KW-0611">Plant defense</keyword>
<dbReference type="InterPro" id="IPR002182">
    <property type="entry name" value="NB-ARC"/>
</dbReference>
<evidence type="ECO:0000256" key="3">
    <source>
        <dbReference type="ARBA" id="ARBA00022737"/>
    </source>
</evidence>
<feature type="domain" description="Disease resistance N-terminal" evidence="9">
    <location>
        <begin position="5"/>
        <end position="84"/>
    </location>
</feature>
<proteinExistence type="inferred from homology"/>
<dbReference type="GO" id="GO:0006952">
    <property type="term" value="P:defense response"/>
    <property type="evidence" value="ECO:0007669"/>
    <property type="project" value="UniProtKB-KW"/>
</dbReference>
<evidence type="ECO:0000259" key="9">
    <source>
        <dbReference type="Pfam" id="PF18052"/>
    </source>
</evidence>
<dbReference type="GO" id="GO:0005524">
    <property type="term" value="F:ATP binding"/>
    <property type="evidence" value="ECO:0007669"/>
    <property type="project" value="UniProtKB-KW"/>
</dbReference>
<dbReference type="GO" id="GO:0043531">
    <property type="term" value="F:ADP binding"/>
    <property type="evidence" value="ECO:0007669"/>
    <property type="project" value="InterPro"/>
</dbReference>
<feature type="coiled-coil region" evidence="7">
    <location>
        <begin position="21"/>
        <end position="48"/>
    </location>
</feature>
<dbReference type="InterPro" id="IPR058922">
    <property type="entry name" value="WHD_DRP"/>
</dbReference>
<dbReference type="PANTHER" id="PTHR36766:SF45">
    <property type="entry name" value="NB-ARC DOMAIN-CONTAINING PROTEIN"/>
    <property type="match status" value="1"/>
</dbReference>